<dbReference type="GO" id="GO:0005576">
    <property type="term" value="C:extracellular region"/>
    <property type="evidence" value="ECO:0007669"/>
    <property type="project" value="UniProtKB-SubCell"/>
</dbReference>
<proteinExistence type="evidence at transcript level"/>
<dbReference type="Pfam" id="PF01581">
    <property type="entry name" value="FARP"/>
    <property type="match status" value="2"/>
</dbReference>
<dbReference type="AlphaFoldDB" id="A0A7G7LJV4"/>
<dbReference type="EMBL" id="MT349880">
    <property type="protein sequence ID" value="QNG40770.1"/>
    <property type="molecule type" value="mRNA"/>
</dbReference>
<dbReference type="InterPro" id="IPR002544">
    <property type="entry name" value="FMRFamid-related_peptide-like"/>
</dbReference>
<accession>A0A7G7LJV4</accession>
<keyword evidence="4" id="KW-0165">Cleavage on pair of basic residues</keyword>
<sequence length="144" mass="16823">MNKNLLNSLMKKTIFSPIYIVIIFISLFIFLTETALAEESVNDVLSPYKNWFEREARAPKPKFIRFGRASEKNQKFIRFGRSLPSLEEYGEDPTTQEENLDELIDVVEGLYPSERLRQQQQQLSPLTTVYLTAPKRAQKFIRFG</sequence>
<evidence type="ECO:0000256" key="1">
    <source>
        <dbReference type="ARBA" id="ARBA00004613"/>
    </source>
</evidence>
<evidence type="ECO:0000256" key="3">
    <source>
        <dbReference type="ARBA" id="ARBA00022525"/>
    </source>
</evidence>
<keyword evidence="5" id="KW-0027">Amidation</keyword>
<evidence type="ECO:0000256" key="2">
    <source>
        <dbReference type="ARBA" id="ARBA00006356"/>
    </source>
</evidence>
<comment type="subcellular location">
    <subcellularLocation>
        <location evidence="1">Secreted</location>
    </subcellularLocation>
</comment>
<reference evidence="7" key="1">
    <citation type="journal article" date="2020" name="Pathogens">
        <title>Analyses of the Root-Knot Nematode (Meloidogyne graminicola) Transcriptome during Host Infection Highlight Specific Gene Expression Profiling in Resistant Rice Plants.</title>
        <authorList>
            <person name="Petitot A.S."/>
            <person name="Dereeper A."/>
            <person name="Da Silva C."/>
            <person name="Guy J."/>
            <person name="Fernandez D."/>
        </authorList>
    </citation>
    <scope>NUCLEOTIDE SEQUENCE</scope>
</reference>
<keyword evidence="6" id="KW-0527">Neuropeptide</keyword>
<evidence type="ECO:0000256" key="6">
    <source>
        <dbReference type="ARBA" id="ARBA00023320"/>
    </source>
</evidence>
<evidence type="ECO:0000313" key="7">
    <source>
        <dbReference type="EMBL" id="QNG40770.1"/>
    </source>
</evidence>
<organism evidence="7">
    <name type="scientific">Meloidogyne graminicola</name>
    <dbReference type="NCBI Taxonomy" id="189291"/>
    <lineage>
        <taxon>Eukaryota</taxon>
        <taxon>Metazoa</taxon>
        <taxon>Ecdysozoa</taxon>
        <taxon>Nematoda</taxon>
        <taxon>Chromadorea</taxon>
        <taxon>Rhabditida</taxon>
        <taxon>Tylenchina</taxon>
        <taxon>Tylenchomorpha</taxon>
        <taxon>Tylenchoidea</taxon>
        <taxon>Meloidogynidae</taxon>
        <taxon>Meloidogyninae</taxon>
        <taxon>Meloidogyne</taxon>
    </lineage>
</organism>
<dbReference type="GO" id="GO:0007218">
    <property type="term" value="P:neuropeptide signaling pathway"/>
    <property type="evidence" value="ECO:0007669"/>
    <property type="project" value="UniProtKB-KW"/>
</dbReference>
<name>A0A7G7LJV4_9BILA</name>
<protein>
    <submittedName>
        <fullName evidence="7">Putative FMRFamide-like protein</fullName>
    </submittedName>
</protein>
<keyword evidence="3" id="KW-0964">Secreted</keyword>
<evidence type="ECO:0000256" key="4">
    <source>
        <dbReference type="ARBA" id="ARBA00022685"/>
    </source>
</evidence>
<evidence type="ECO:0000256" key="5">
    <source>
        <dbReference type="ARBA" id="ARBA00022815"/>
    </source>
</evidence>
<comment type="similarity">
    <text evidence="2">Belongs to the FARP (FMRFamide related peptide) family.</text>
</comment>
<gene>
    <name evidence="7" type="primary">flp</name>
</gene>
<reference evidence="7" key="2">
    <citation type="submission" date="2020-04" db="EMBL/GenBank/DDBJ databases">
        <authorList>
            <person name="Petitot A.-S."/>
            <person name="Dereeper A."/>
            <person name="Fernandez D."/>
        </authorList>
    </citation>
    <scope>NUCLEOTIDE SEQUENCE</scope>
</reference>